<keyword evidence="4 9" id="KW-0540">Nuclease</keyword>
<dbReference type="HAMAP" id="MF_00009">
    <property type="entry name" value="Endoribonucl_YbeY"/>
    <property type="match status" value="1"/>
</dbReference>
<dbReference type="GO" id="GO:0004521">
    <property type="term" value="F:RNA endonuclease activity"/>
    <property type="evidence" value="ECO:0007669"/>
    <property type="project" value="UniProtKB-UniRule"/>
</dbReference>
<proteinExistence type="inferred from homology"/>
<organism evidence="10 11">
    <name type="scientific">Mycoplasmopsis synoviae</name>
    <name type="common">Mycoplasma synoviae</name>
    <dbReference type="NCBI Taxonomy" id="2109"/>
    <lineage>
        <taxon>Bacteria</taxon>
        <taxon>Bacillati</taxon>
        <taxon>Mycoplasmatota</taxon>
        <taxon>Mycoplasmoidales</taxon>
        <taxon>Metamycoplasmataceae</taxon>
        <taxon>Mycoplasmopsis</taxon>
    </lineage>
</organism>
<dbReference type="Pfam" id="PF02130">
    <property type="entry name" value="YbeY"/>
    <property type="match status" value="1"/>
</dbReference>
<dbReference type="GO" id="GO:0004222">
    <property type="term" value="F:metalloendopeptidase activity"/>
    <property type="evidence" value="ECO:0007669"/>
    <property type="project" value="InterPro"/>
</dbReference>
<comment type="function">
    <text evidence="9">Single strand-specific metallo-endoribonuclease involved in late-stage 70S ribosome quality control and in maturation of the 3' terminus of the 16S rRNA.</text>
</comment>
<evidence type="ECO:0000256" key="4">
    <source>
        <dbReference type="ARBA" id="ARBA00022722"/>
    </source>
</evidence>
<dbReference type="NCBIfam" id="TIGR00043">
    <property type="entry name" value="rRNA maturation RNase YbeY"/>
    <property type="match status" value="1"/>
</dbReference>
<dbReference type="OMA" id="LRREYCY"/>
<keyword evidence="7 9" id="KW-0378">Hydrolase</keyword>
<feature type="binding site" evidence="9">
    <location>
        <position position="123"/>
    </location>
    <ligand>
        <name>Zn(2+)</name>
        <dbReference type="ChEBI" id="CHEBI:29105"/>
        <note>catalytic</note>
    </ligand>
</feature>
<evidence type="ECO:0000256" key="5">
    <source>
        <dbReference type="ARBA" id="ARBA00022723"/>
    </source>
</evidence>
<dbReference type="EC" id="3.1.-.-" evidence="9"/>
<evidence type="ECO:0000256" key="7">
    <source>
        <dbReference type="ARBA" id="ARBA00022801"/>
    </source>
</evidence>
<dbReference type="RefSeq" id="WP_020003233.1">
    <property type="nucleotide sequence ID" value="NZ_CP079705.1"/>
</dbReference>
<dbReference type="GO" id="GO:0006364">
    <property type="term" value="P:rRNA processing"/>
    <property type="evidence" value="ECO:0007669"/>
    <property type="project" value="UniProtKB-UniRule"/>
</dbReference>
<dbReference type="SUPFAM" id="SSF55486">
    <property type="entry name" value="Metalloproteases ('zincins'), catalytic domain"/>
    <property type="match status" value="1"/>
</dbReference>
<dbReference type="AlphaFoldDB" id="A0A3B0P809"/>
<protein>
    <recommendedName>
        <fullName evidence="9">Endoribonuclease YbeY</fullName>
        <ecNumber evidence="9">3.1.-.-</ecNumber>
    </recommendedName>
</protein>
<gene>
    <name evidence="9" type="primary">ybeY</name>
    <name evidence="10" type="ORF">NCTC10124_00831</name>
</gene>
<keyword evidence="3 9" id="KW-0698">rRNA processing</keyword>
<keyword evidence="6 9" id="KW-0255">Endonuclease</keyword>
<evidence type="ECO:0000256" key="3">
    <source>
        <dbReference type="ARBA" id="ARBA00022552"/>
    </source>
</evidence>
<dbReference type="GO" id="GO:0006508">
    <property type="term" value="P:proteolysis"/>
    <property type="evidence" value="ECO:0007669"/>
    <property type="project" value="UniProtKB-KW"/>
</dbReference>
<keyword evidence="10" id="KW-0645">Protease</keyword>
<feature type="binding site" evidence="9">
    <location>
        <position position="129"/>
    </location>
    <ligand>
        <name>Zn(2+)</name>
        <dbReference type="ChEBI" id="CHEBI:29105"/>
        <note>catalytic</note>
    </ligand>
</feature>
<reference evidence="11" key="1">
    <citation type="submission" date="2018-06" db="EMBL/GenBank/DDBJ databases">
        <authorList>
            <consortium name="Pathogen Informatics"/>
        </authorList>
    </citation>
    <scope>NUCLEOTIDE SEQUENCE [LARGE SCALE GENOMIC DNA]</scope>
    <source>
        <strain evidence="11">NCTC10124</strain>
    </source>
</reference>
<evidence type="ECO:0000256" key="2">
    <source>
        <dbReference type="ARBA" id="ARBA00022517"/>
    </source>
</evidence>
<evidence type="ECO:0000256" key="9">
    <source>
        <dbReference type="HAMAP-Rule" id="MF_00009"/>
    </source>
</evidence>
<evidence type="ECO:0000313" key="10">
    <source>
        <dbReference type="EMBL" id="SYV93102.1"/>
    </source>
</evidence>
<dbReference type="InterPro" id="IPR023091">
    <property type="entry name" value="MetalPrtase_cat_dom_sf_prd"/>
</dbReference>
<dbReference type="GO" id="GO:0005737">
    <property type="term" value="C:cytoplasm"/>
    <property type="evidence" value="ECO:0007669"/>
    <property type="project" value="UniProtKB-SubCell"/>
</dbReference>
<evidence type="ECO:0000256" key="8">
    <source>
        <dbReference type="ARBA" id="ARBA00022833"/>
    </source>
</evidence>
<dbReference type="PANTHER" id="PTHR46986">
    <property type="entry name" value="ENDORIBONUCLEASE YBEY, CHLOROPLASTIC"/>
    <property type="match status" value="1"/>
</dbReference>
<keyword evidence="9" id="KW-0963">Cytoplasm</keyword>
<keyword evidence="10" id="KW-0482">Metalloprotease</keyword>
<comment type="subcellular location">
    <subcellularLocation>
        <location evidence="9">Cytoplasm</location>
    </subcellularLocation>
</comment>
<dbReference type="GeneID" id="93530172"/>
<accession>A0A3B0P809</accession>
<name>A0A3B0P809_MYCSY</name>
<feature type="binding site" evidence="9">
    <location>
        <position position="119"/>
    </location>
    <ligand>
        <name>Zn(2+)</name>
        <dbReference type="ChEBI" id="CHEBI:29105"/>
        <note>catalytic</note>
    </ligand>
</feature>
<comment type="similarity">
    <text evidence="1 9">Belongs to the endoribonuclease YbeY family.</text>
</comment>
<sequence length="155" mass="18572">MVKNTNLINISTYKNDVIYFEKEMHEILNNFAKYFKINKQIILDVSIVSSYTSRKLNFEYRQKDKTTDILSFGYDDFDLYDKMPFLNLGELVICNNKIKKQAIIFNHSIKREFLYLFTHGLVHLYGYDHQSEKEKKEMDFIVDSIFNPLKITRND</sequence>
<comment type="cofactor">
    <cofactor evidence="9">
        <name>Zn(2+)</name>
        <dbReference type="ChEBI" id="CHEBI:29105"/>
    </cofactor>
    <text evidence="9">Binds 1 zinc ion.</text>
</comment>
<evidence type="ECO:0000256" key="6">
    <source>
        <dbReference type="ARBA" id="ARBA00022759"/>
    </source>
</evidence>
<keyword evidence="8 9" id="KW-0862">Zinc</keyword>
<dbReference type="PANTHER" id="PTHR46986:SF1">
    <property type="entry name" value="ENDORIBONUCLEASE YBEY, CHLOROPLASTIC"/>
    <property type="match status" value="1"/>
</dbReference>
<dbReference type="Proteomes" id="UP000259328">
    <property type="component" value="Chromosome"/>
</dbReference>
<keyword evidence="2 9" id="KW-0690">Ribosome biogenesis</keyword>
<dbReference type="GO" id="GO:0008270">
    <property type="term" value="F:zinc ion binding"/>
    <property type="evidence" value="ECO:0007669"/>
    <property type="project" value="UniProtKB-UniRule"/>
</dbReference>
<evidence type="ECO:0000256" key="1">
    <source>
        <dbReference type="ARBA" id="ARBA00010875"/>
    </source>
</evidence>
<keyword evidence="5 9" id="KW-0479">Metal-binding</keyword>
<dbReference type="SMR" id="A0A3B0P809"/>
<dbReference type="InterPro" id="IPR002036">
    <property type="entry name" value="YbeY"/>
</dbReference>
<evidence type="ECO:0000313" key="11">
    <source>
        <dbReference type="Proteomes" id="UP000259328"/>
    </source>
</evidence>
<dbReference type="Gene3D" id="3.40.390.30">
    <property type="entry name" value="Metalloproteases ('zincins'), catalytic domain"/>
    <property type="match status" value="1"/>
</dbReference>
<dbReference type="EMBL" id="LS991953">
    <property type="protein sequence ID" value="SYV93102.1"/>
    <property type="molecule type" value="Genomic_DNA"/>
</dbReference>